<dbReference type="Pfam" id="PF08145">
    <property type="entry name" value="BOP1NT"/>
    <property type="match status" value="1"/>
</dbReference>
<feature type="repeat" description="WD" evidence="7">
    <location>
        <begin position="762"/>
        <end position="795"/>
    </location>
</feature>
<feature type="domain" description="BOP1 N-terminal" evidence="9">
    <location>
        <begin position="145"/>
        <end position="408"/>
    </location>
</feature>
<evidence type="ECO:0000256" key="7">
    <source>
        <dbReference type="PROSITE-ProRule" id="PRU00221"/>
    </source>
</evidence>
<keyword evidence="4" id="KW-0677">Repeat</keyword>
<dbReference type="AlphaFoldDB" id="G0V0Y1"/>
<evidence type="ECO:0000256" key="2">
    <source>
        <dbReference type="ARBA" id="ARBA00022552"/>
    </source>
</evidence>
<dbReference type="SMART" id="SM01035">
    <property type="entry name" value="BOP1NT"/>
    <property type="match status" value="1"/>
</dbReference>
<reference evidence="10" key="1">
    <citation type="journal article" date="2012" name="Proc. Natl. Acad. Sci. U.S.A.">
        <title>Antigenic diversity is generated by distinct evolutionary mechanisms in African trypanosome species.</title>
        <authorList>
            <person name="Jackson A.P."/>
            <person name="Berry A."/>
            <person name="Aslett M."/>
            <person name="Allison H.C."/>
            <person name="Burton P."/>
            <person name="Vavrova-Anderson J."/>
            <person name="Brown R."/>
            <person name="Browne H."/>
            <person name="Corton N."/>
            <person name="Hauser H."/>
            <person name="Gamble J."/>
            <person name="Gilderthorp R."/>
            <person name="Marcello L."/>
            <person name="McQuillan J."/>
            <person name="Otto T.D."/>
            <person name="Quail M.A."/>
            <person name="Sanders M.J."/>
            <person name="van Tonder A."/>
            <person name="Ginger M.L."/>
            <person name="Field M.C."/>
            <person name="Barry J.D."/>
            <person name="Hertz-Fowler C."/>
            <person name="Berriman M."/>
        </authorList>
    </citation>
    <scope>NUCLEOTIDE SEQUENCE</scope>
    <source>
        <strain evidence="10">IL3000</strain>
    </source>
</reference>
<dbReference type="VEuPathDB" id="TriTrypDB:TcIL3000.11.7350"/>
<comment type="function">
    <text evidence="6">Required for maturation of ribosomal RNAs and formation of the large ribosomal subunit.</text>
</comment>
<feature type="compositionally biased region" description="Polar residues" evidence="8">
    <location>
        <begin position="51"/>
        <end position="73"/>
    </location>
</feature>
<dbReference type="InterPro" id="IPR015943">
    <property type="entry name" value="WD40/YVTN_repeat-like_dom_sf"/>
</dbReference>
<evidence type="ECO:0000256" key="8">
    <source>
        <dbReference type="SAM" id="MobiDB-lite"/>
    </source>
</evidence>
<keyword evidence="1 6" id="KW-0690">Ribosome biogenesis</keyword>
<keyword evidence="3 7" id="KW-0853">WD repeat</keyword>
<dbReference type="PROSITE" id="PS50082">
    <property type="entry name" value="WD_REPEATS_2"/>
    <property type="match status" value="2"/>
</dbReference>
<dbReference type="HAMAP" id="MF_03027">
    <property type="entry name" value="BOP1"/>
    <property type="match status" value="1"/>
</dbReference>
<evidence type="ECO:0000256" key="3">
    <source>
        <dbReference type="ARBA" id="ARBA00022574"/>
    </source>
</evidence>
<dbReference type="PROSITE" id="PS50294">
    <property type="entry name" value="WD_REPEATS_REGION"/>
    <property type="match status" value="2"/>
</dbReference>
<dbReference type="EMBL" id="HE575324">
    <property type="protein sequence ID" value="CCC95302.1"/>
    <property type="molecule type" value="Genomic_DNA"/>
</dbReference>
<evidence type="ECO:0000256" key="6">
    <source>
        <dbReference type="HAMAP-Rule" id="MF_03027"/>
    </source>
</evidence>
<proteinExistence type="inferred from homology"/>
<dbReference type="SMART" id="SM00320">
    <property type="entry name" value="WD40"/>
    <property type="match status" value="5"/>
</dbReference>
<accession>G0V0Y1</accession>
<dbReference type="GO" id="GO:0030687">
    <property type="term" value="C:preribosome, large subunit precursor"/>
    <property type="evidence" value="ECO:0007669"/>
    <property type="project" value="UniProtKB-UniRule"/>
</dbReference>
<dbReference type="InterPro" id="IPR028598">
    <property type="entry name" value="BOP1/Erb1"/>
</dbReference>
<dbReference type="SUPFAM" id="SSF50978">
    <property type="entry name" value="WD40 repeat-like"/>
    <property type="match status" value="1"/>
</dbReference>
<keyword evidence="2 6" id="KW-0698">rRNA processing</keyword>
<dbReference type="PANTHER" id="PTHR17605">
    <property type="entry name" value="RIBOSOME BIOGENESIS PROTEIN BOP1 BLOCK OF PROLIFERATION 1 PROTEIN"/>
    <property type="match status" value="1"/>
</dbReference>
<dbReference type="GO" id="GO:0005654">
    <property type="term" value="C:nucleoplasm"/>
    <property type="evidence" value="ECO:0007669"/>
    <property type="project" value="UniProtKB-SubCell"/>
</dbReference>
<dbReference type="Gene3D" id="2.130.10.10">
    <property type="entry name" value="YVTN repeat-like/Quinoprotein amine dehydrogenase"/>
    <property type="match status" value="1"/>
</dbReference>
<evidence type="ECO:0000313" key="10">
    <source>
        <dbReference type="EMBL" id="CCC95302.1"/>
    </source>
</evidence>
<dbReference type="GO" id="GO:0000466">
    <property type="term" value="P:maturation of 5.8S rRNA from tricistronic rRNA transcript (SSU-rRNA, 5.8S rRNA, LSU-rRNA)"/>
    <property type="evidence" value="ECO:0007669"/>
    <property type="project" value="UniProtKB-UniRule"/>
</dbReference>
<dbReference type="InterPro" id="IPR012953">
    <property type="entry name" value="BOP1_N_dom"/>
</dbReference>
<evidence type="ECO:0000256" key="5">
    <source>
        <dbReference type="ARBA" id="ARBA00023242"/>
    </source>
</evidence>
<dbReference type="InterPro" id="IPR001680">
    <property type="entry name" value="WD40_rpt"/>
</dbReference>
<dbReference type="GO" id="GO:0043021">
    <property type="term" value="F:ribonucleoprotein complex binding"/>
    <property type="evidence" value="ECO:0007669"/>
    <property type="project" value="UniProtKB-UniRule"/>
</dbReference>
<feature type="compositionally biased region" description="Low complexity" evidence="8">
    <location>
        <begin position="1"/>
        <end position="11"/>
    </location>
</feature>
<dbReference type="GO" id="GO:0070545">
    <property type="term" value="C:PeBoW complex"/>
    <property type="evidence" value="ECO:0007669"/>
    <property type="project" value="TreeGrafter"/>
</dbReference>
<keyword evidence="5 6" id="KW-0539">Nucleus</keyword>
<feature type="region of interest" description="Disordered" evidence="8">
    <location>
        <begin position="1"/>
        <end position="73"/>
    </location>
</feature>
<comment type="subcellular location">
    <subcellularLocation>
        <location evidence="6">Nucleus</location>
        <location evidence="6">Nucleolus</location>
    </subcellularLocation>
    <subcellularLocation>
        <location evidence="6">Nucleus</location>
        <location evidence="6">Nucleoplasm</location>
    </subcellularLocation>
</comment>
<protein>
    <recommendedName>
        <fullName evidence="6">Ribosome biogenesis protein BOP1 homolog</fullName>
    </recommendedName>
</protein>
<dbReference type="PANTHER" id="PTHR17605:SF0">
    <property type="entry name" value="RIBOSOME BIOGENESIS PROTEIN BOP1"/>
    <property type="match status" value="1"/>
</dbReference>
<dbReference type="InterPro" id="IPR036322">
    <property type="entry name" value="WD40_repeat_dom_sf"/>
</dbReference>
<gene>
    <name evidence="10" type="ORF">TCIL3000_11_7350</name>
</gene>
<evidence type="ECO:0000259" key="9">
    <source>
        <dbReference type="SMART" id="SM01035"/>
    </source>
</evidence>
<organism evidence="10">
    <name type="scientific">Trypanosoma congolense (strain IL3000)</name>
    <dbReference type="NCBI Taxonomy" id="1068625"/>
    <lineage>
        <taxon>Eukaryota</taxon>
        <taxon>Discoba</taxon>
        <taxon>Euglenozoa</taxon>
        <taxon>Kinetoplastea</taxon>
        <taxon>Metakinetoplastina</taxon>
        <taxon>Trypanosomatida</taxon>
        <taxon>Trypanosomatidae</taxon>
        <taxon>Trypanosoma</taxon>
        <taxon>Nannomonas</taxon>
    </lineage>
</organism>
<dbReference type="GO" id="GO:0000463">
    <property type="term" value="P:maturation of LSU-rRNA from tricistronic rRNA transcript (SSU-rRNA, 5.8S rRNA, LSU-rRNA)"/>
    <property type="evidence" value="ECO:0007669"/>
    <property type="project" value="UniProtKB-UniRule"/>
</dbReference>
<feature type="repeat" description="WD" evidence="7">
    <location>
        <begin position="415"/>
        <end position="456"/>
    </location>
</feature>
<dbReference type="Pfam" id="PF00400">
    <property type="entry name" value="WD40"/>
    <property type="match status" value="3"/>
</dbReference>
<comment type="similarity">
    <text evidence="6">Belongs to the WD repeat BOP1/ERB1 family.</text>
</comment>
<sequence>MANKRGVSSRVGRGRVEAASRTRRGPISPPNEATPTTETDSELVAEPMDQCATSSTPDTTVDTAGPLSDSQPDNVHLRDELIWSDGDDDNDVILFPDAEELVRPPDTAASSSVIRLGLTQKLEESDSSEDEATLNRVGDIPLEWYKDEAHYGYDVEGRKLMKSERSALERLLGATDDPNAMRTIYDALHNEKKVLSNADLQMIFNLQRNRTPNSNYDMYADVVTDTVEFDPLNHPLARSGGPSKRKFVPAEHDMKVIAKMVRRLMKEDTTKETTEKESTEDEPTLLWDDSKVEMDTHTHFKYYNRIPKPKAAPPGTYESYRPPAEYLPSERAKQRFARLRPIDRKEHFLPKAFEALRHVPFYHHTIQDRYQRCLDLAFFPRAQRTRLVVDPSKLLPELPDPKDLRPYPERLSFQYKGHTATVRSVAVSPNGQYLATACDDHLVRIYEVLTGRLMKRYDMGAPVQQVEFSPAKTLNVLAVAVEYSLVFIVPKFAAHEVVNENTLRHLRAPGTTVGNAEDEHAVGGEVSLGGGGITQATLDKDEGAHSLLQDLHDVEERDKRAEFLDASAKERRAGIVLKIALHAKVKRFTFHARGDYLCALCPKDHVKYRQTVMLQLSKRRVFCPFRKFSEVVTDCKFHPTEPLFFLSTTNSVRMYNLLAHKLQRRYKAPGGITTCLSIHTEGDNFLVGDTTSHTQWYDCDFSDKPYKRMRSHKGVVNTVAYHTNTNAYPLFASGAADGQVHVFHGMVYDDYNKNALLVPVKILKHRRAVYAVAWHPTLPWIFTSTEDGVVSAWTE</sequence>
<name>G0V0Y1_TRYCI</name>
<evidence type="ECO:0000256" key="4">
    <source>
        <dbReference type="ARBA" id="ARBA00022737"/>
    </source>
</evidence>
<evidence type="ECO:0000256" key="1">
    <source>
        <dbReference type="ARBA" id="ARBA00022517"/>
    </source>
</evidence>